<evidence type="ECO:0000256" key="5">
    <source>
        <dbReference type="SAM" id="Phobius"/>
    </source>
</evidence>
<organism evidence="7 8">
    <name type="scientific">Gilliamella apicola</name>
    <dbReference type="NCBI Taxonomy" id="1196095"/>
    <lineage>
        <taxon>Bacteria</taxon>
        <taxon>Pseudomonadati</taxon>
        <taxon>Pseudomonadota</taxon>
        <taxon>Gammaproteobacteria</taxon>
        <taxon>Orbales</taxon>
        <taxon>Orbaceae</taxon>
        <taxon>Gilliamella</taxon>
    </lineage>
</organism>
<protein>
    <submittedName>
        <fullName evidence="7">NfeD family protein</fullName>
    </submittedName>
</protein>
<dbReference type="Gene3D" id="2.40.50.140">
    <property type="entry name" value="Nucleic acid-binding proteins"/>
    <property type="match status" value="1"/>
</dbReference>
<dbReference type="InterPro" id="IPR002810">
    <property type="entry name" value="NfeD-like_C"/>
</dbReference>
<evidence type="ECO:0000256" key="1">
    <source>
        <dbReference type="ARBA" id="ARBA00004141"/>
    </source>
</evidence>
<evidence type="ECO:0000256" key="3">
    <source>
        <dbReference type="ARBA" id="ARBA00022989"/>
    </source>
</evidence>
<keyword evidence="3 5" id="KW-1133">Transmembrane helix</keyword>
<dbReference type="Proteomes" id="UP000319483">
    <property type="component" value="Unassembled WGS sequence"/>
</dbReference>
<feature type="transmembrane region" description="Helical" evidence="5">
    <location>
        <begin position="34"/>
        <end position="54"/>
    </location>
</feature>
<evidence type="ECO:0000259" key="6">
    <source>
        <dbReference type="Pfam" id="PF01957"/>
    </source>
</evidence>
<dbReference type="AlphaFoldDB" id="A0A556SSS1"/>
<name>A0A556SSS1_9GAMM</name>
<dbReference type="Pfam" id="PF01957">
    <property type="entry name" value="NfeD"/>
    <property type="match status" value="1"/>
</dbReference>
<evidence type="ECO:0000256" key="4">
    <source>
        <dbReference type="ARBA" id="ARBA00023136"/>
    </source>
</evidence>
<dbReference type="RefSeq" id="WP_144091589.1">
    <property type="nucleotide sequence ID" value="NZ_VMHM01000004.1"/>
</dbReference>
<dbReference type="SUPFAM" id="SSF141322">
    <property type="entry name" value="NfeD domain-like"/>
    <property type="match status" value="1"/>
</dbReference>
<sequence>MSDFLMVIYDSPHWVFIALGGLLLIAELLGTGGYALWSGIAAIVVGLIACILPLSWPVLWILFSIFTLTSAYIWWVVLKKRDHNKSQKNQINQPQQELIGIKTVVTDAIINGSGRVKIKDGTWSARCDKDLDVGQSVEVISINGLTLHVKPLNHE</sequence>
<feature type="transmembrane region" description="Helical" evidence="5">
    <location>
        <begin position="12"/>
        <end position="29"/>
    </location>
</feature>
<accession>A0A556SSS1</accession>
<comment type="caution">
    <text evidence="7">The sequence shown here is derived from an EMBL/GenBank/DDBJ whole genome shotgun (WGS) entry which is preliminary data.</text>
</comment>
<dbReference type="InterPro" id="IPR012340">
    <property type="entry name" value="NA-bd_OB-fold"/>
</dbReference>
<dbReference type="EMBL" id="VMHM01000004">
    <property type="protein sequence ID" value="TSK04186.1"/>
    <property type="molecule type" value="Genomic_DNA"/>
</dbReference>
<dbReference type="InterPro" id="IPR052165">
    <property type="entry name" value="Membrane_assoc_protease"/>
</dbReference>
<evidence type="ECO:0000256" key="2">
    <source>
        <dbReference type="ARBA" id="ARBA00022692"/>
    </source>
</evidence>
<evidence type="ECO:0000313" key="7">
    <source>
        <dbReference type="EMBL" id="TSK04186.1"/>
    </source>
</evidence>
<evidence type="ECO:0000313" key="8">
    <source>
        <dbReference type="Proteomes" id="UP000319483"/>
    </source>
</evidence>
<dbReference type="PANTHER" id="PTHR33507">
    <property type="entry name" value="INNER MEMBRANE PROTEIN YBBJ"/>
    <property type="match status" value="1"/>
</dbReference>
<comment type="subcellular location">
    <subcellularLocation>
        <location evidence="1">Membrane</location>
        <topology evidence="1">Multi-pass membrane protein</topology>
    </subcellularLocation>
</comment>
<reference evidence="7 8" key="1">
    <citation type="submission" date="2019-07" db="EMBL/GenBank/DDBJ databases">
        <title>Gilliamella genomes.</title>
        <authorList>
            <person name="Zheng H."/>
        </authorList>
    </citation>
    <scope>NUCLEOTIDE SEQUENCE [LARGE SCALE GENOMIC DNA]</scope>
    <source>
        <strain evidence="7 8">W8127</strain>
    </source>
</reference>
<dbReference type="PANTHER" id="PTHR33507:SF3">
    <property type="entry name" value="INNER MEMBRANE PROTEIN YBBJ"/>
    <property type="match status" value="1"/>
</dbReference>
<dbReference type="GO" id="GO:0005886">
    <property type="term" value="C:plasma membrane"/>
    <property type="evidence" value="ECO:0007669"/>
    <property type="project" value="TreeGrafter"/>
</dbReference>
<gene>
    <name evidence="7" type="ORF">FPQ15_04195</name>
</gene>
<keyword evidence="2 5" id="KW-0812">Transmembrane</keyword>
<feature type="transmembrane region" description="Helical" evidence="5">
    <location>
        <begin position="60"/>
        <end position="78"/>
    </location>
</feature>
<feature type="domain" description="NfeD-like C-terminal" evidence="6">
    <location>
        <begin position="96"/>
        <end position="151"/>
    </location>
</feature>
<proteinExistence type="predicted"/>
<keyword evidence="4 5" id="KW-0472">Membrane</keyword>